<keyword evidence="1" id="KW-1133">Transmembrane helix</keyword>
<organism evidence="2 3">
    <name type="scientific">Xanthomonas hortorum pv. vitians</name>
    <dbReference type="NCBI Taxonomy" id="83224"/>
    <lineage>
        <taxon>Bacteria</taxon>
        <taxon>Pseudomonadati</taxon>
        <taxon>Pseudomonadota</taxon>
        <taxon>Gammaproteobacteria</taxon>
        <taxon>Lysobacterales</taxon>
        <taxon>Lysobacteraceae</taxon>
        <taxon>Xanthomonas</taxon>
    </lineage>
</organism>
<keyword evidence="3" id="KW-1185">Reference proteome</keyword>
<dbReference type="EMBL" id="LR828257">
    <property type="protein sequence ID" value="CAD0353257.1"/>
    <property type="molecule type" value="Genomic_DNA"/>
</dbReference>
<accession>A0A6V7EPV8</accession>
<keyword evidence="1" id="KW-0812">Transmembrane</keyword>
<evidence type="ECO:0000313" key="2">
    <source>
        <dbReference type="EMBL" id="CAD0353259.1"/>
    </source>
</evidence>
<evidence type="ECO:0008006" key="4">
    <source>
        <dbReference type="Google" id="ProtNLM"/>
    </source>
</evidence>
<name>A0A6V7EPV8_9XANT</name>
<proteinExistence type="predicted"/>
<reference evidence="2 3" key="1">
    <citation type="submission" date="2020-07" db="EMBL/GenBank/DDBJ databases">
        <authorList>
            <person name="Pothier F. J."/>
        </authorList>
    </citation>
    <scope>NUCLEOTIDE SEQUENCE [LARGE SCALE GENOMIC DNA]</scope>
    <source>
        <strain evidence="2 3">CFBP 498</strain>
    </source>
</reference>
<dbReference type="Proteomes" id="UP000515406">
    <property type="component" value="Chromosome"/>
</dbReference>
<evidence type="ECO:0000313" key="3">
    <source>
        <dbReference type="Proteomes" id="UP000515406"/>
    </source>
</evidence>
<feature type="transmembrane region" description="Helical" evidence="1">
    <location>
        <begin position="12"/>
        <end position="36"/>
    </location>
</feature>
<feature type="transmembrane region" description="Helical" evidence="1">
    <location>
        <begin position="42"/>
        <end position="64"/>
    </location>
</feature>
<keyword evidence="1" id="KW-0472">Membrane</keyword>
<protein>
    <recommendedName>
        <fullName evidence="4">Transmembrane protein</fullName>
    </recommendedName>
</protein>
<gene>
    <name evidence="2" type="ORF">CFBP498_38180</name>
</gene>
<dbReference type="RefSeq" id="WP_155767642.1">
    <property type="nucleotide sequence ID" value="NZ_JAJTZO010000041.1"/>
</dbReference>
<evidence type="ECO:0000256" key="1">
    <source>
        <dbReference type="SAM" id="Phobius"/>
    </source>
</evidence>
<sequence length="230" mass="24934">MGTNPKISWARALVISGWMSAGAALAFGVLGFIGQIRFGKDAAAWVQAVGSIAAILIAVAVPAAQHRLATNARSQEAADRARSLGLQLLPHMMSLAEKNGDIWAYEHPDHHVEIAGPDQCFLGERTEQALTVPKGIADVVGQLHELGSAAEGLQHALYNIERARELLTVVMVVPNSDSFYGDEPFERTLIFEKTAFYDLMDEALKGLTRSQNKIEALFRHPSSPLAPPKQ</sequence>
<dbReference type="EMBL" id="LR828257">
    <property type="protein sequence ID" value="CAD0353259.1"/>
    <property type="molecule type" value="Genomic_DNA"/>
</dbReference>
<dbReference type="AlphaFoldDB" id="A0A6V7EPV8"/>